<dbReference type="AlphaFoldDB" id="F2UI57"/>
<feature type="compositionally biased region" description="Pro residues" evidence="1">
    <location>
        <begin position="191"/>
        <end position="201"/>
    </location>
</feature>
<keyword evidence="3" id="KW-1185">Reference proteome</keyword>
<protein>
    <recommendedName>
        <fullName evidence="4">MIT domain-containing protein</fullName>
    </recommendedName>
</protein>
<dbReference type="Gene3D" id="1.20.58.80">
    <property type="entry name" value="Phosphotransferase system, lactose/cellobiose-type IIA subunit"/>
    <property type="match status" value="1"/>
</dbReference>
<feature type="compositionally biased region" description="Low complexity" evidence="1">
    <location>
        <begin position="202"/>
        <end position="215"/>
    </location>
</feature>
<dbReference type="InterPro" id="IPR036181">
    <property type="entry name" value="MIT_dom_sf"/>
</dbReference>
<evidence type="ECO:0000256" key="1">
    <source>
        <dbReference type="SAM" id="MobiDB-lite"/>
    </source>
</evidence>
<feature type="region of interest" description="Disordered" evidence="1">
    <location>
        <begin position="84"/>
        <end position="281"/>
    </location>
</feature>
<name>F2UI57_SALR5</name>
<feature type="compositionally biased region" description="Acidic residues" evidence="1">
    <location>
        <begin position="256"/>
        <end position="265"/>
    </location>
</feature>
<dbReference type="RefSeq" id="XP_004991178.1">
    <property type="nucleotide sequence ID" value="XM_004991121.1"/>
</dbReference>
<accession>F2UI57</accession>
<feature type="compositionally biased region" description="Low complexity" evidence="1">
    <location>
        <begin position="100"/>
        <end position="109"/>
    </location>
</feature>
<proteinExistence type="predicted"/>
<gene>
    <name evidence="2" type="ORF">PTSG_08156</name>
</gene>
<dbReference type="KEGG" id="sre:PTSG_08156"/>
<dbReference type="Proteomes" id="UP000007799">
    <property type="component" value="Unassembled WGS sequence"/>
</dbReference>
<dbReference type="SUPFAM" id="SSF116846">
    <property type="entry name" value="MIT domain"/>
    <property type="match status" value="1"/>
</dbReference>
<dbReference type="GeneID" id="16071740"/>
<dbReference type="EMBL" id="GL832975">
    <property type="protein sequence ID" value="EGD76806.1"/>
    <property type="molecule type" value="Genomic_DNA"/>
</dbReference>
<reference evidence="2" key="1">
    <citation type="submission" date="2009-08" db="EMBL/GenBank/DDBJ databases">
        <title>Annotation of Salpingoeca rosetta.</title>
        <authorList>
            <consortium name="The Broad Institute Genome Sequencing Platform"/>
            <person name="Russ C."/>
            <person name="Cuomo C."/>
            <person name="Burger G."/>
            <person name="Gray M.W."/>
            <person name="Holland P.W.H."/>
            <person name="King N."/>
            <person name="Lang F.B.F."/>
            <person name="Roger A.J."/>
            <person name="Ruiz-Trillo I."/>
            <person name="Young S.K."/>
            <person name="Zeng Q."/>
            <person name="Gargeya S."/>
            <person name="Alvarado L."/>
            <person name="Berlin A."/>
            <person name="Chapman S.B."/>
            <person name="Chen Z."/>
            <person name="Freedman E."/>
            <person name="Gellesch M."/>
            <person name="Goldberg J."/>
            <person name="Griggs A."/>
            <person name="Gujja S."/>
            <person name="Heilman E."/>
            <person name="Heiman D."/>
            <person name="Howarth C."/>
            <person name="Mehta T."/>
            <person name="Neiman D."/>
            <person name="Pearson M."/>
            <person name="Roberts A."/>
            <person name="Saif S."/>
            <person name="Shea T."/>
            <person name="Shenoy N."/>
            <person name="Sisk P."/>
            <person name="Stolte C."/>
            <person name="Sykes S."/>
            <person name="White J."/>
            <person name="Yandava C."/>
            <person name="Haas B."/>
            <person name="Nusbaum C."/>
            <person name="Birren B."/>
        </authorList>
    </citation>
    <scope>NUCLEOTIDE SEQUENCE [LARGE SCALE GENOMIC DNA]</scope>
    <source>
        <strain evidence="2">ATCC 50818</strain>
    </source>
</reference>
<feature type="compositionally biased region" description="Low complexity" evidence="1">
    <location>
        <begin position="151"/>
        <end position="161"/>
    </location>
</feature>
<evidence type="ECO:0000313" key="2">
    <source>
        <dbReference type="EMBL" id="EGD76806.1"/>
    </source>
</evidence>
<organism evidence="3">
    <name type="scientific">Salpingoeca rosetta (strain ATCC 50818 / BSB-021)</name>
    <dbReference type="NCBI Taxonomy" id="946362"/>
    <lineage>
        <taxon>Eukaryota</taxon>
        <taxon>Choanoflagellata</taxon>
        <taxon>Craspedida</taxon>
        <taxon>Salpingoecidae</taxon>
        <taxon>Salpingoeca</taxon>
    </lineage>
</organism>
<sequence length="328" mass="34776">MDDDSNRDGGGGYVRAGAAHIKVGMGAEAAGDVMGAYDAFVKGVTVLLEGGRTDTNARRRKAVHDHLVEYLDRLERLSAQVATMGDGSAHGPGQRRSSRSSESSESSESSGHRAQPPAVGGNAHTNTGRQPLGGRTGSALLPHRRPPQQLPPGSLSSSQPLHVDTSSAPRPSYHRTASLPDDTAPAHDSTPPLPAVRPPPSLSSLARTTSLPASTPRATSDRDGAARDSSERAEQHTHEGGTNGGEGGDDGGVGREDEDEEEEEEVGSKSVQALLDRGKRVQASVRDLLRTTTTDLKREAQEARGEQERLKEDVIDPLSRLFDRFPDE</sequence>
<evidence type="ECO:0000313" key="3">
    <source>
        <dbReference type="Proteomes" id="UP000007799"/>
    </source>
</evidence>
<evidence type="ECO:0008006" key="4">
    <source>
        <dbReference type="Google" id="ProtNLM"/>
    </source>
</evidence>
<feature type="compositionally biased region" description="Basic and acidic residues" evidence="1">
    <location>
        <begin position="219"/>
        <end position="239"/>
    </location>
</feature>
<dbReference type="InParanoid" id="F2UI57"/>